<reference evidence="1" key="1">
    <citation type="submission" date="2023-03" db="EMBL/GenBank/DDBJ databases">
        <authorList>
            <person name="Shen W."/>
            <person name="Cai J."/>
        </authorList>
    </citation>
    <scope>NUCLEOTIDE SEQUENCE</scope>
    <source>
        <strain evidence="1">P33-2</strain>
    </source>
</reference>
<comment type="caution">
    <text evidence="1">The sequence shown here is derived from an EMBL/GenBank/DDBJ whole genome shotgun (WGS) entry which is preliminary data.</text>
</comment>
<dbReference type="AlphaFoldDB" id="A0AAW8S3I0"/>
<proteinExistence type="predicted"/>
<gene>
    <name evidence="1" type="ORF">P7D43_23205</name>
</gene>
<organism evidence="1 2">
    <name type="scientific">Enterococcus avium</name>
    <name type="common">Streptococcus avium</name>
    <dbReference type="NCBI Taxonomy" id="33945"/>
    <lineage>
        <taxon>Bacteria</taxon>
        <taxon>Bacillati</taxon>
        <taxon>Bacillota</taxon>
        <taxon>Bacilli</taxon>
        <taxon>Lactobacillales</taxon>
        <taxon>Enterococcaceae</taxon>
        <taxon>Enterococcus</taxon>
    </lineage>
</organism>
<evidence type="ECO:0008006" key="3">
    <source>
        <dbReference type="Google" id="ProtNLM"/>
    </source>
</evidence>
<sequence length="119" mass="13635">TTIKEVLVMKEIPIIEDLEEYKMLGHHPVNKQMEYRFENGFGASVILGPHSYGLEMMLLTPDTAMDDQFVKEQLLVLESDLYYDVVGHMSASRMEFLLKGIQGLKSYREVEDGECSNTK</sequence>
<dbReference type="EMBL" id="JARPWH010000244">
    <property type="protein sequence ID" value="MDT2405257.1"/>
    <property type="molecule type" value="Genomic_DNA"/>
</dbReference>
<name>A0AAW8S3I0_ENTAV</name>
<evidence type="ECO:0000313" key="1">
    <source>
        <dbReference type="EMBL" id="MDT2405257.1"/>
    </source>
</evidence>
<protein>
    <recommendedName>
        <fullName evidence="3">Transcriptional regulator</fullName>
    </recommendedName>
</protein>
<feature type="non-terminal residue" evidence="1">
    <location>
        <position position="1"/>
    </location>
</feature>
<dbReference type="Proteomes" id="UP001260773">
    <property type="component" value="Unassembled WGS sequence"/>
</dbReference>
<evidence type="ECO:0000313" key="2">
    <source>
        <dbReference type="Proteomes" id="UP001260773"/>
    </source>
</evidence>
<accession>A0AAW8S3I0</accession>